<protein>
    <recommendedName>
        <fullName evidence="4">RRM domain-containing protein</fullName>
    </recommendedName>
</protein>
<dbReference type="InterPro" id="IPR006553">
    <property type="entry name" value="Leu-rich_rpt_Cys-con_subtyp"/>
</dbReference>
<name>A0AAE0VRQ5_9BIVA</name>
<feature type="compositionally biased region" description="Acidic residues" evidence="3">
    <location>
        <begin position="116"/>
        <end position="132"/>
    </location>
</feature>
<evidence type="ECO:0000256" key="3">
    <source>
        <dbReference type="SAM" id="MobiDB-lite"/>
    </source>
</evidence>
<dbReference type="SMART" id="SM00367">
    <property type="entry name" value="LRR_CC"/>
    <property type="match status" value="8"/>
</dbReference>
<gene>
    <name evidence="5" type="ORF">CHS0354_032781</name>
</gene>
<organism evidence="5 6">
    <name type="scientific">Potamilus streckersoni</name>
    <dbReference type="NCBI Taxonomy" id="2493646"/>
    <lineage>
        <taxon>Eukaryota</taxon>
        <taxon>Metazoa</taxon>
        <taxon>Spiralia</taxon>
        <taxon>Lophotrochozoa</taxon>
        <taxon>Mollusca</taxon>
        <taxon>Bivalvia</taxon>
        <taxon>Autobranchia</taxon>
        <taxon>Heteroconchia</taxon>
        <taxon>Palaeoheterodonta</taxon>
        <taxon>Unionida</taxon>
        <taxon>Unionoidea</taxon>
        <taxon>Unionidae</taxon>
        <taxon>Ambleminae</taxon>
        <taxon>Lampsilini</taxon>
        <taxon>Potamilus</taxon>
    </lineage>
</organism>
<dbReference type="InterPro" id="IPR012677">
    <property type="entry name" value="Nucleotide-bd_a/b_plait_sf"/>
</dbReference>
<reference evidence="5" key="3">
    <citation type="submission" date="2023-05" db="EMBL/GenBank/DDBJ databases">
        <authorList>
            <person name="Smith C.H."/>
        </authorList>
    </citation>
    <scope>NUCLEOTIDE SEQUENCE</scope>
    <source>
        <strain evidence="5">CHS0354</strain>
        <tissue evidence="5">Mantle</tissue>
    </source>
</reference>
<dbReference type="Gene3D" id="3.30.70.330">
    <property type="match status" value="1"/>
</dbReference>
<keyword evidence="6" id="KW-1185">Reference proteome</keyword>
<dbReference type="InterPro" id="IPR000504">
    <property type="entry name" value="RRM_dom"/>
</dbReference>
<dbReference type="SUPFAM" id="SSF54928">
    <property type="entry name" value="RNA-binding domain, RBD"/>
    <property type="match status" value="1"/>
</dbReference>
<dbReference type="GO" id="GO:0031146">
    <property type="term" value="P:SCF-dependent proteasomal ubiquitin-dependent protein catabolic process"/>
    <property type="evidence" value="ECO:0007669"/>
    <property type="project" value="TreeGrafter"/>
</dbReference>
<dbReference type="InterPro" id="IPR036047">
    <property type="entry name" value="F-box-like_dom_sf"/>
</dbReference>
<dbReference type="Pfam" id="PF12937">
    <property type="entry name" value="F-box-like"/>
    <property type="match status" value="1"/>
</dbReference>
<keyword evidence="2" id="KW-0694">RNA-binding</keyword>
<reference evidence="5" key="1">
    <citation type="journal article" date="2021" name="Genome Biol. Evol.">
        <title>A High-Quality Reference Genome for a Parasitic Bivalve with Doubly Uniparental Inheritance (Bivalvia: Unionida).</title>
        <authorList>
            <person name="Smith C.H."/>
        </authorList>
    </citation>
    <scope>NUCLEOTIDE SEQUENCE</scope>
    <source>
        <strain evidence="5">CHS0354</strain>
    </source>
</reference>
<evidence type="ECO:0000313" key="6">
    <source>
        <dbReference type="Proteomes" id="UP001195483"/>
    </source>
</evidence>
<dbReference type="InterPro" id="IPR001810">
    <property type="entry name" value="F-box_dom"/>
</dbReference>
<dbReference type="InterPro" id="IPR032675">
    <property type="entry name" value="LRR_dom_sf"/>
</dbReference>
<dbReference type="AlphaFoldDB" id="A0AAE0VRQ5"/>
<evidence type="ECO:0000259" key="4">
    <source>
        <dbReference type="PROSITE" id="PS50102"/>
    </source>
</evidence>
<dbReference type="SUPFAM" id="SSF52047">
    <property type="entry name" value="RNI-like"/>
    <property type="match status" value="1"/>
</dbReference>
<dbReference type="PANTHER" id="PTHR13318">
    <property type="entry name" value="PARTNER OF PAIRED, ISOFORM B-RELATED"/>
    <property type="match status" value="1"/>
</dbReference>
<dbReference type="InterPro" id="IPR035979">
    <property type="entry name" value="RBD_domain_sf"/>
</dbReference>
<evidence type="ECO:0000313" key="5">
    <source>
        <dbReference type="EMBL" id="KAK3587581.1"/>
    </source>
</evidence>
<proteinExistence type="predicted"/>
<feature type="region of interest" description="Disordered" evidence="3">
    <location>
        <begin position="110"/>
        <end position="148"/>
    </location>
</feature>
<dbReference type="CDD" id="cd00590">
    <property type="entry name" value="RRM_SF"/>
    <property type="match status" value="1"/>
</dbReference>
<dbReference type="PANTHER" id="PTHR13318:SF247">
    <property type="entry name" value="GH16156P"/>
    <property type="match status" value="1"/>
</dbReference>
<keyword evidence="1" id="KW-0833">Ubl conjugation pathway</keyword>
<reference evidence="5" key="2">
    <citation type="journal article" date="2021" name="Genome Biol. Evol.">
        <title>Developing a high-quality reference genome for a parasitic bivalve with doubly uniparental inheritance (Bivalvia: Unionida).</title>
        <authorList>
            <person name="Smith C.H."/>
        </authorList>
    </citation>
    <scope>NUCLEOTIDE SEQUENCE</scope>
    <source>
        <strain evidence="5">CHS0354</strain>
        <tissue evidence="5">Mantle</tissue>
    </source>
</reference>
<dbReference type="SMART" id="SM00360">
    <property type="entry name" value="RRM"/>
    <property type="match status" value="1"/>
</dbReference>
<dbReference type="Proteomes" id="UP001195483">
    <property type="component" value="Unassembled WGS sequence"/>
</dbReference>
<evidence type="ECO:0000256" key="1">
    <source>
        <dbReference type="ARBA" id="ARBA00022786"/>
    </source>
</evidence>
<sequence>MFCQEQLNAFQNPDESVKAPFNLDRKVFVGNISYRIGQKRLKQFFRRFGEVDYCYIVKDHLKKWSRGIAFVTFKDHESMQRALQANDDNLTLDSRVMRVKPAEISTRATFWKEDTKEEEEEEKEKEEEDDPGDCARQIHPPDQLSGYQEKTSSICETKDVTNAVYPSVFSLCEEVLIYVFSFLSVQERIMVERVCQHWRDVAFKSWGHQKTLHFKKFFQKPFDCLTDKILNSVLSRCGQHLRQLDLSASPRMLTDFVIDIIAKYCVNLESLDVSGVKVTDISMRNLGNLGKSLKSVKLYNCIHFGDKGLRTLLSTCELLEYLNIEENATITGACFQSASPSLKTLILNQCSQLTDKGIQHLSQRCSGIEEIQLSMCYSISHIGVTTLCQCFQNLKVLHMSGTFINATDESMKKIHFLRTLRELNLSFNFNVDDSVLQVISNGCENLEILDISGCHHGVTDFGVSCFSQSSHLHTINLSCLPEVSDSSVNLLAHSGNLKCLKLQADRGITDAVLETVAVLNPQLELLDVSGNIQITVNTLKTFIQVATNYPESRIHLILGGCSVLYEDIGNLPAGLSVSLLDLSRSYYRPDAEIIFLAEDEMVSSDDENDNMGYPFAEGVAGDPVVGFEDDVWDDYDDDNGDDYLDNDDPLAAERWNLS</sequence>
<dbReference type="SUPFAM" id="SSF81383">
    <property type="entry name" value="F-box domain"/>
    <property type="match status" value="1"/>
</dbReference>
<dbReference type="Pfam" id="PF00076">
    <property type="entry name" value="RRM_1"/>
    <property type="match status" value="1"/>
</dbReference>
<comment type="caution">
    <text evidence="5">The sequence shown here is derived from an EMBL/GenBank/DDBJ whole genome shotgun (WGS) entry which is preliminary data.</text>
</comment>
<dbReference type="GO" id="GO:0003723">
    <property type="term" value="F:RNA binding"/>
    <property type="evidence" value="ECO:0007669"/>
    <property type="project" value="UniProtKB-UniRule"/>
</dbReference>
<dbReference type="Gene3D" id="3.80.10.10">
    <property type="entry name" value="Ribonuclease Inhibitor"/>
    <property type="match status" value="4"/>
</dbReference>
<feature type="domain" description="RRM" evidence="4">
    <location>
        <begin position="25"/>
        <end position="104"/>
    </location>
</feature>
<dbReference type="Gene3D" id="1.20.1280.50">
    <property type="match status" value="1"/>
</dbReference>
<dbReference type="EMBL" id="JAEAOA010001935">
    <property type="protein sequence ID" value="KAK3587581.1"/>
    <property type="molecule type" value="Genomic_DNA"/>
</dbReference>
<dbReference type="GO" id="GO:0019005">
    <property type="term" value="C:SCF ubiquitin ligase complex"/>
    <property type="evidence" value="ECO:0007669"/>
    <property type="project" value="TreeGrafter"/>
</dbReference>
<dbReference type="PROSITE" id="PS50102">
    <property type="entry name" value="RRM"/>
    <property type="match status" value="1"/>
</dbReference>
<evidence type="ECO:0000256" key="2">
    <source>
        <dbReference type="PROSITE-ProRule" id="PRU00176"/>
    </source>
</evidence>
<accession>A0AAE0VRQ5</accession>